<gene>
    <name evidence="5" type="ORF">CUN48_06795</name>
</gene>
<dbReference type="EMBL" id="PGTN01000035">
    <property type="protein sequence ID" value="PJF47783.1"/>
    <property type="molecule type" value="Genomic_DNA"/>
</dbReference>
<dbReference type="AlphaFoldDB" id="A0A2M8QDA0"/>
<dbReference type="Proteomes" id="UP000230790">
    <property type="component" value="Unassembled WGS sequence"/>
</dbReference>
<organism evidence="5 6">
    <name type="scientific">Candidatus Thermofonsia Clade 3 bacterium</name>
    <dbReference type="NCBI Taxonomy" id="2364212"/>
    <lineage>
        <taxon>Bacteria</taxon>
        <taxon>Bacillati</taxon>
        <taxon>Chloroflexota</taxon>
        <taxon>Candidatus Thermofontia</taxon>
        <taxon>Candidatus Thermofonsia Clade 3</taxon>
    </lineage>
</organism>
<dbReference type="GO" id="GO:0019853">
    <property type="term" value="P:L-ascorbic acid biosynthetic process"/>
    <property type="evidence" value="ECO:0007669"/>
    <property type="project" value="TreeGrafter"/>
</dbReference>
<reference evidence="5 6" key="1">
    <citation type="submission" date="2017-11" db="EMBL/GenBank/DDBJ databases">
        <title>Evolution of Phototrophy in the Chloroflexi Phylum Driven by Horizontal Gene Transfer.</title>
        <authorList>
            <person name="Ward L.M."/>
            <person name="Hemp J."/>
            <person name="Shih P.M."/>
            <person name="Mcglynn S.E."/>
            <person name="Fischer W."/>
        </authorList>
    </citation>
    <scope>NUCLEOTIDE SEQUENCE [LARGE SCALE GENOMIC DNA]</scope>
    <source>
        <strain evidence="5">JP3_7</strain>
    </source>
</reference>
<feature type="binding site" evidence="3">
    <location>
        <position position="195"/>
    </location>
    <ligand>
        <name>a divalent metal cation</name>
        <dbReference type="ChEBI" id="CHEBI:60240"/>
    </ligand>
</feature>
<dbReference type="InterPro" id="IPR011042">
    <property type="entry name" value="6-blade_b-propeller_TolB-like"/>
</dbReference>
<accession>A0A2M8QDA0</accession>
<dbReference type="SUPFAM" id="SSF63829">
    <property type="entry name" value="Calcium-dependent phosphotriesterase"/>
    <property type="match status" value="1"/>
</dbReference>
<evidence type="ECO:0000256" key="1">
    <source>
        <dbReference type="ARBA" id="ARBA00008853"/>
    </source>
</evidence>
<feature type="binding site" evidence="3">
    <location>
        <position position="145"/>
    </location>
    <ligand>
        <name>a divalent metal cation</name>
        <dbReference type="ChEBI" id="CHEBI:60240"/>
    </ligand>
</feature>
<name>A0A2M8QDA0_9CHLR</name>
<evidence type="ECO:0000313" key="5">
    <source>
        <dbReference type="EMBL" id="PJF47783.1"/>
    </source>
</evidence>
<keyword evidence="3" id="KW-0479">Metal-binding</keyword>
<comment type="cofactor">
    <cofactor evidence="3">
        <name>Zn(2+)</name>
        <dbReference type="ChEBI" id="CHEBI:29105"/>
    </cofactor>
    <text evidence="3">Binds 1 divalent metal cation per subunit.</text>
</comment>
<dbReference type="PRINTS" id="PR01790">
    <property type="entry name" value="SMP30FAMILY"/>
</dbReference>
<evidence type="ECO:0000256" key="3">
    <source>
        <dbReference type="PIRSR" id="PIRSR605511-2"/>
    </source>
</evidence>
<comment type="caution">
    <text evidence="5">The sequence shown here is derived from an EMBL/GenBank/DDBJ whole genome shotgun (WGS) entry which is preliminary data.</text>
</comment>
<dbReference type="Pfam" id="PF08450">
    <property type="entry name" value="SGL"/>
    <property type="match status" value="1"/>
</dbReference>
<sequence length="288" mass="32654">MEYELELIADYACECGEGPLWHPMEKRVYWLDIENPRMFWYEPATGRHAQFDVGRVVGGFTIQADGALLLFMDRGSVATWKNGKLRTIIEELPEERETRFNDVFADSRGRVFCGTMPTRDRPGRLYRLDRDGSIHKLLDGISCSNGMGLTLDRKCLYYTDSKAYAIYLFDYDEATGQLSNQRIFVKHGPEDGLPDGMTVDAQGNVWSAHWDSSCLIRYDRNGKETLRIPFPARKVSSVIFGGDDYRDMYVTTAGGNNKAEEGQGAGALFRLRISGVRGLPEYLSRILL</sequence>
<dbReference type="Gene3D" id="2.120.10.30">
    <property type="entry name" value="TolB, C-terminal domain"/>
    <property type="match status" value="1"/>
</dbReference>
<dbReference type="InterPro" id="IPR013658">
    <property type="entry name" value="SGL"/>
</dbReference>
<keyword evidence="3" id="KW-0862">Zinc</keyword>
<evidence type="ECO:0000259" key="4">
    <source>
        <dbReference type="Pfam" id="PF08450"/>
    </source>
</evidence>
<protein>
    <submittedName>
        <fullName evidence="5">Gluconolaconase</fullName>
    </submittedName>
</protein>
<feature type="binding site" evidence="3">
    <location>
        <position position="101"/>
    </location>
    <ligand>
        <name>substrate</name>
    </ligand>
</feature>
<feature type="binding site" evidence="3">
    <location>
        <position position="99"/>
    </location>
    <ligand>
        <name>substrate</name>
    </ligand>
</feature>
<dbReference type="GO" id="GO:0004341">
    <property type="term" value="F:gluconolactonase activity"/>
    <property type="evidence" value="ECO:0007669"/>
    <property type="project" value="TreeGrafter"/>
</dbReference>
<dbReference type="InterPro" id="IPR005511">
    <property type="entry name" value="SMP-30"/>
</dbReference>
<dbReference type="PANTHER" id="PTHR10907">
    <property type="entry name" value="REGUCALCIN"/>
    <property type="match status" value="1"/>
</dbReference>
<feature type="binding site" evidence="3">
    <location>
        <position position="17"/>
    </location>
    <ligand>
        <name>a divalent metal cation</name>
        <dbReference type="ChEBI" id="CHEBI:60240"/>
    </ligand>
</feature>
<dbReference type="PANTHER" id="PTHR10907:SF47">
    <property type="entry name" value="REGUCALCIN"/>
    <property type="match status" value="1"/>
</dbReference>
<dbReference type="GO" id="GO:0005509">
    <property type="term" value="F:calcium ion binding"/>
    <property type="evidence" value="ECO:0007669"/>
    <property type="project" value="TreeGrafter"/>
</dbReference>
<evidence type="ECO:0000313" key="6">
    <source>
        <dbReference type="Proteomes" id="UP000230790"/>
    </source>
</evidence>
<proteinExistence type="inferred from homology"/>
<comment type="similarity">
    <text evidence="1">Belongs to the SMP-30/CGR1 family.</text>
</comment>
<feature type="domain" description="SMP-30/Gluconolactonase/LRE-like region" evidence="4">
    <location>
        <begin position="15"/>
        <end position="253"/>
    </location>
</feature>
<evidence type="ECO:0000256" key="2">
    <source>
        <dbReference type="PIRSR" id="PIRSR605511-1"/>
    </source>
</evidence>
<feature type="active site" description="Proton donor/acceptor" evidence="2">
    <location>
        <position position="195"/>
    </location>
</feature>